<keyword evidence="1" id="KW-0812">Transmembrane</keyword>
<dbReference type="SMART" id="SM00409">
    <property type="entry name" value="IG"/>
    <property type="match status" value="1"/>
</dbReference>
<evidence type="ECO:0000313" key="3">
    <source>
        <dbReference type="Ensembl" id="ENSCCRP00010042418.1"/>
    </source>
</evidence>
<dbReference type="SUPFAM" id="SSF48726">
    <property type="entry name" value="Immunoglobulin"/>
    <property type="match status" value="1"/>
</dbReference>
<evidence type="ECO:0000313" key="4">
    <source>
        <dbReference type="Proteomes" id="UP000694427"/>
    </source>
</evidence>
<reference evidence="3" key="1">
    <citation type="submission" date="2025-08" db="UniProtKB">
        <authorList>
            <consortium name="Ensembl"/>
        </authorList>
    </citation>
    <scope>IDENTIFICATION</scope>
</reference>
<dbReference type="InterPro" id="IPR013783">
    <property type="entry name" value="Ig-like_fold"/>
</dbReference>
<feature type="domain" description="Immunoglobulin" evidence="2">
    <location>
        <begin position="45"/>
        <end position="118"/>
    </location>
</feature>
<organism evidence="3 4">
    <name type="scientific">Cyprinus carpio</name>
    <name type="common">Common carp</name>
    <dbReference type="NCBI Taxonomy" id="7962"/>
    <lineage>
        <taxon>Eukaryota</taxon>
        <taxon>Metazoa</taxon>
        <taxon>Chordata</taxon>
        <taxon>Craniata</taxon>
        <taxon>Vertebrata</taxon>
        <taxon>Euteleostomi</taxon>
        <taxon>Actinopterygii</taxon>
        <taxon>Neopterygii</taxon>
        <taxon>Teleostei</taxon>
        <taxon>Ostariophysi</taxon>
        <taxon>Cypriniformes</taxon>
        <taxon>Cyprinidae</taxon>
        <taxon>Cyprininae</taxon>
        <taxon>Cyprinus</taxon>
    </lineage>
</organism>
<reference evidence="3" key="2">
    <citation type="submission" date="2025-09" db="UniProtKB">
        <authorList>
            <consortium name="Ensembl"/>
        </authorList>
    </citation>
    <scope>IDENTIFICATION</scope>
</reference>
<evidence type="ECO:0000256" key="1">
    <source>
        <dbReference type="SAM" id="Phobius"/>
    </source>
</evidence>
<protein>
    <recommendedName>
        <fullName evidence="2">Immunoglobulin domain-containing protein</fullName>
    </recommendedName>
</protein>
<feature type="transmembrane region" description="Helical" evidence="1">
    <location>
        <begin position="113"/>
        <end position="135"/>
    </location>
</feature>
<dbReference type="Ensembl" id="ENSCCRT00010046522.1">
    <property type="protein sequence ID" value="ENSCCRP00010042418.1"/>
    <property type="gene ID" value="ENSCCRG00010018061.1"/>
</dbReference>
<dbReference type="InterPro" id="IPR003599">
    <property type="entry name" value="Ig_sub"/>
</dbReference>
<dbReference type="Proteomes" id="UP000694427">
    <property type="component" value="Unplaced"/>
</dbReference>
<keyword evidence="1" id="KW-1133">Transmembrane helix</keyword>
<keyword evidence="4" id="KW-1185">Reference proteome</keyword>
<dbReference type="Gene3D" id="2.60.40.10">
    <property type="entry name" value="Immunoglobulins"/>
    <property type="match status" value="1"/>
</dbReference>
<sequence>RACLSLTCNTDVLQSQLTSWHEKFNLLLVFVFLFLAFGDVAVNHTTTLFVNHGQSAKIRFLQTLNLSLFTWIPETNDITFELLNIQVQDTGTYTCTVKRIVKPPQVDLGVQRVQVIVFVMLTVALTVFLITLVICKHYSKSQCLY</sequence>
<dbReference type="InterPro" id="IPR036179">
    <property type="entry name" value="Ig-like_dom_sf"/>
</dbReference>
<accession>A0A8C1K7M2</accession>
<proteinExistence type="predicted"/>
<name>A0A8C1K7M2_CYPCA</name>
<dbReference type="AlphaFoldDB" id="A0A8C1K7M2"/>
<evidence type="ECO:0000259" key="2">
    <source>
        <dbReference type="SMART" id="SM00409"/>
    </source>
</evidence>
<feature type="transmembrane region" description="Helical" evidence="1">
    <location>
        <begin position="24"/>
        <end position="42"/>
    </location>
</feature>
<keyword evidence="1" id="KW-0472">Membrane</keyword>